<dbReference type="EMBL" id="CAJNDS010002024">
    <property type="protein sequence ID" value="CAE7296645.1"/>
    <property type="molecule type" value="Genomic_DNA"/>
</dbReference>
<proteinExistence type="predicted"/>
<comment type="caution">
    <text evidence="1">The sequence shown here is derived from an EMBL/GenBank/DDBJ whole genome shotgun (WGS) entry which is preliminary data.</text>
</comment>
<gene>
    <name evidence="1" type="ORF">SNAT2548_LOCUS15619</name>
</gene>
<name>A0A812N6S6_9DINO</name>
<accession>A0A812N6S6</accession>
<evidence type="ECO:0000313" key="1">
    <source>
        <dbReference type="EMBL" id="CAE7296645.1"/>
    </source>
</evidence>
<dbReference type="Proteomes" id="UP000604046">
    <property type="component" value="Unassembled WGS sequence"/>
</dbReference>
<keyword evidence="2" id="KW-1185">Reference proteome</keyword>
<protein>
    <submittedName>
        <fullName evidence="1">Uncharacterized protein</fullName>
    </submittedName>
</protein>
<dbReference type="OrthoDB" id="10366956at2759"/>
<dbReference type="AlphaFoldDB" id="A0A812N6S6"/>
<sequence length="190" mass="20842">MAAEPRAEGEVDAEMQDVLRMRAAAGYATPEDQLPVPYVTSGEWSYAGELPDLGGPDPVEASETISGDLQDLWRGAVGGVPVSERSAIAAECVVGEKKKDAAKHVQLVKGMPGINQRLLRTHLSHLMDSTYDVGSDVIRPHGWKKDQKDETAMAVEVDELVSCAFRRRESAQQIKAHVRRRHVEDEDSII</sequence>
<organism evidence="1 2">
    <name type="scientific">Symbiodinium natans</name>
    <dbReference type="NCBI Taxonomy" id="878477"/>
    <lineage>
        <taxon>Eukaryota</taxon>
        <taxon>Sar</taxon>
        <taxon>Alveolata</taxon>
        <taxon>Dinophyceae</taxon>
        <taxon>Suessiales</taxon>
        <taxon>Symbiodiniaceae</taxon>
        <taxon>Symbiodinium</taxon>
    </lineage>
</organism>
<reference evidence="1" key="1">
    <citation type="submission" date="2021-02" db="EMBL/GenBank/DDBJ databases">
        <authorList>
            <person name="Dougan E. K."/>
            <person name="Rhodes N."/>
            <person name="Thang M."/>
            <person name="Chan C."/>
        </authorList>
    </citation>
    <scope>NUCLEOTIDE SEQUENCE</scope>
</reference>
<evidence type="ECO:0000313" key="2">
    <source>
        <dbReference type="Proteomes" id="UP000604046"/>
    </source>
</evidence>